<dbReference type="Pfam" id="PF00023">
    <property type="entry name" value="Ank"/>
    <property type="match status" value="1"/>
</dbReference>
<proteinExistence type="predicted"/>
<dbReference type="Gene3D" id="1.25.40.20">
    <property type="entry name" value="Ankyrin repeat-containing domain"/>
    <property type="match status" value="1"/>
</dbReference>
<organism evidence="2 3">
    <name type="scientific">Paragonimus heterotremus</name>
    <dbReference type="NCBI Taxonomy" id="100268"/>
    <lineage>
        <taxon>Eukaryota</taxon>
        <taxon>Metazoa</taxon>
        <taxon>Spiralia</taxon>
        <taxon>Lophotrochozoa</taxon>
        <taxon>Platyhelminthes</taxon>
        <taxon>Trematoda</taxon>
        <taxon>Digenea</taxon>
        <taxon>Plagiorchiida</taxon>
        <taxon>Troglotremata</taxon>
        <taxon>Troglotrematidae</taxon>
        <taxon>Paragonimus</taxon>
    </lineage>
</organism>
<evidence type="ECO:0000256" key="1">
    <source>
        <dbReference type="PROSITE-ProRule" id="PRU00023"/>
    </source>
</evidence>
<evidence type="ECO:0000313" key="3">
    <source>
        <dbReference type="Proteomes" id="UP000748531"/>
    </source>
</evidence>
<dbReference type="Proteomes" id="UP000748531">
    <property type="component" value="Unassembled WGS sequence"/>
</dbReference>
<feature type="repeat" description="ANK" evidence="1">
    <location>
        <begin position="58"/>
        <end position="91"/>
    </location>
</feature>
<comment type="caution">
    <text evidence="2">The sequence shown here is derived from an EMBL/GenBank/DDBJ whole genome shotgun (WGS) entry which is preliminary data.</text>
</comment>
<dbReference type="PROSITE" id="PS50297">
    <property type="entry name" value="ANK_REP_REGION"/>
    <property type="match status" value="1"/>
</dbReference>
<dbReference type="OrthoDB" id="6256944at2759"/>
<sequence length="119" mass="13368">MLEVDKSADTHSTNGKLEFMMSMEQKEWLMAIVSGDEKKMMNMLNANPDLVNWQNYIDGNSALHFAAKFGNCALIRMLVGNHQADVNIRNNVSPFSATTMLMSSCGWPVFLVLYTLPFS</sequence>
<keyword evidence="1" id="KW-0040">ANK repeat</keyword>
<keyword evidence="3" id="KW-1185">Reference proteome</keyword>
<dbReference type="InterPro" id="IPR002110">
    <property type="entry name" value="Ankyrin_rpt"/>
</dbReference>
<reference evidence="2" key="1">
    <citation type="submission" date="2019-05" db="EMBL/GenBank/DDBJ databases">
        <title>Annotation for the trematode Paragonimus heterotremus.</title>
        <authorList>
            <person name="Choi Y.-J."/>
        </authorList>
    </citation>
    <scope>NUCLEOTIDE SEQUENCE</scope>
    <source>
        <strain evidence="2">LC</strain>
    </source>
</reference>
<dbReference type="PROSITE" id="PS50088">
    <property type="entry name" value="ANK_REPEAT"/>
    <property type="match status" value="1"/>
</dbReference>
<gene>
    <name evidence="2" type="ORF">PHET_10483</name>
</gene>
<dbReference type="InterPro" id="IPR036770">
    <property type="entry name" value="Ankyrin_rpt-contain_sf"/>
</dbReference>
<dbReference type="SUPFAM" id="SSF48403">
    <property type="entry name" value="Ankyrin repeat"/>
    <property type="match status" value="1"/>
</dbReference>
<dbReference type="AlphaFoldDB" id="A0A8J4WSJ5"/>
<protein>
    <submittedName>
        <fullName evidence="2">Uncharacterized protein</fullName>
    </submittedName>
</protein>
<accession>A0A8J4WSJ5</accession>
<evidence type="ECO:0000313" key="2">
    <source>
        <dbReference type="EMBL" id="KAF5394717.1"/>
    </source>
</evidence>
<dbReference type="EMBL" id="LUCH01017812">
    <property type="protein sequence ID" value="KAF5394717.1"/>
    <property type="molecule type" value="Genomic_DNA"/>
</dbReference>
<name>A0A8J4WSJ5_9TREM</name>